<dbReference type="AlphaFoldDB" id="A0A0A9AM83"/>
<reference evidence="1" key="1">
    <citation type="submission" date="2014-09" db="EMBL/GenBank/DDBJ databases">
        <authorList>
            <person name="Magalhaes I.L.F."/>
            <person name="Oliveira U."/>
            <person name="Santos F.R."/>
            <person name="Vidigal T.H.D.A."/>
            <person name="Brescovit A.D."/>
            <person name="Santos A.J."/>
        </authorList>
    </citation>
    <scope>NUCLEOTIDE SEQUENCE</scope>
    <source>
        <tissue evidence="1">Shoot tissue taken approximately 20 cm above the soil surface</tissue>
    </source>
</reference>
<sequence length="39" mass="4385">MSFSKLCHQSELSLLPSRIVEVRSMIGEFLCSHCSGRTD</sequence>
<proteinExistence type="predicted"/>
<dbReference type="EMBL" id="GBRH01246912">
    <property type="protein sequence ID" value="JAD50983.1"/>
    <property type="molecule type" value="Transcribed_RNA"/>
</dbReference>
<organism evidence="1">
    <name type="scientific">Arundo donax</name>
    <name type="common">Giant reed</name>
    <name type="synonym">Donax arundinaceus</name>
    <dbReference type="NCBI Taxonomy" id="35708"/>
    <lineage>
        <taxon>Eukaryota</taxon>
        <taxon>Viridiplantae</taxon>
        <taxon>Streptophyta</taxon>
        <taxon>Embryophyta</taxon>
        <taxon>Tracheophyta</taxon>
        <taxon>Spermatophyta</taxon>
        <taxon>Magnoliopsida</taxon>
        <taxon>Liliopsida</taxon>
        <taxon>Poales</taxon>
        <taxon>Poaceae</taxon>
        <taxon>PACMAD clade</taxon>
        <taxon>Arundinoideae</taxon>
        <taxon>Arundineae</taxon>
        <taxon>Arundo</taxon>
    </lineage>
</organism>
<evidence type="ECO:0000313" key="1">
    <source>
        <dbReference type="EMBL" id="JAD50983.1"/>
    </source>
</evidence>
<protein>
    <submittedName>
        <fullName evidence="1">Uncharacterized protein</fullName>
    </submittedName>
</protein>
<name>A0A0A9AM83_ARUDO</name>
<accession>A0A0A9AM83</accession>
<reference evidence="1" key="2">
    <citation type="journal article" date="2015" name="Data Brief">
        <title>Shoot transcriptome of the giant reed, Arundo donax.</title>
        <authorList>
            <person name="Barrero R.A."/>
            <person name="Guerrero F.D."/>
            <person name="Moolhuijzen P."/>
            <person name="Goolsby J.A."/>
            <person name="Tidwell J."/>
            <person name="Bellgard S.E."/>
            <person name="Bellgard M.I."/>
        </authorList>
    </citation>
    <scope>NUCLEOTIDE SEQUENCE</scope>
    <source>
        <tissue evidence="1">Shoot tissue taken approximately 20 cm above the soil surface</tissue>
    </source>
</reference>